<protein>
    <recommendedName>
        <fullName evidence="6">Probable septum site-determining protein MinC</fullName>
    </recommendedName>
</protein>
<dbReference type="InterPro" id="IPR013033">
    <property type="entry name" value="MinC"/>
</dbReference>
<evidence type="ECO:0000313" key="9">
    <source>
        <dbReference type="EMBL" id="AEG31851.1"/>
    </source>
</evidence>
<dbReference type="Gene3D" id="3.30.70.260">
    <property type="match status" value="1"/>
</dbReference>
<dbReference type="STRING" id="717773.Thicy_1084"/>
<organism evidence="9 10">
    <name type="scientific">Thiomicrospira cyclica (strain DSM 14477 / JCM 11371 / ALM1)</name>
    <name type="common">Thioalkalimicrobium cyclicum</name>
    <dbReference type="NCBI Taxonomy" id="717773"/>
    <lineage>
        <taxon>Bacteria</taxon>
        <taxon>Pseudomonadati</taxon>
        <taxon>Pseudomonadota</taxon>
        <taxon>Gammaproteobacteria</taxon>
        <taxon>Thiotrichales</taxon>
        <taxon>Piscirickettsiaceae</taxon>
        <taxon>Thiomicrospira</taxon>
    </lineage>
</organism>
<dbReference type="GO" id="GO:0051302">
    <property type="term" value="P:regulation of cell division"/>
    <property type="evidence" value="ECO:0007669"/>
    <property type="project" value="InterPro"/>
</dbReference>
<gene>
    <name evidence="6" type="primary">minC</name>
    <name evidence="9" type="ordered locus">Thicy_1084</name>
</gene>
<name>F6D8K0_THICA</name>
<evidence type="ECO:0000256" key="3">
    <source>
        <dbReference type="ARBA" id="ARBA00023210"/>
    </source>
</evidence>
<evidence type="ECO:0000259" key="8">
    <source>
        <dbReference type="Pfam" id="PF05209"/>
    </source>
</evidence>
<evidence type="ECO:0000256" key="2">
    <source>
        <dbReference type="ARBA" id="ARBA00022618"/>
    </source>
</evidence>
<sequence length="243" mass="26201">MPNPVSLKGSVLSLSILKVASAEIDHVTQSLVEILGKAPAFFKGLPIVIELDVTIEDPMFLALLVEFLHQQELVPIGVRTDEQGVMEQAKFAGLAVFDPKDKPKPDAIATAEAAQPAEAISREADVSINPVISNQTALMVRGAVRSGQQIVAKDRDLLVRGSVNPGAEIIADGHVHVYGAMRGKLFAGSSGNRDARIFVQKLDAELVCIAGFFLLADDIPQRYRGQAVEVYLAEESLRFEFLG</sequence>
<dbReference type="PANTHER" id="PTHR34108:SF1">
    <property type="entry name" value="SEPTUM SITE-DETERMINING PROTEIN MINC"/>
    <property type="match status" value="1"/>
</dbReference>
<comment type="subunit">
    <text evidence="6">Interacts with MinD and FtsZ.</text>
</comment>
<dbReference type="InterPro" id="IPR005526">
    <property type="entry name" value="Septum_form_inhib_MinC_C"/>
</dbReference>
<evidence type="ECO:0000256" key="1">
    <source>
        <dbReference type="ARBA" id="ARBA00006291"/>
    </source>
</evidence>
<comment type="function">
    <text evidence="5 6">Cell division inhibitor that blocks the formation of polar Z ring septums. Rapidly oscillates between the poles of the cell to destabilize FtsZ filaments that have formed before they mature into polar Z rings. Prevents FtsZ polymerization.</text>
</comment>
<dbReference type="InterPro" id="IPR016098">
    <property type="entry name" value="CAP/MinC_C"/>
</dbReference>
<dbReference type="HOGENOM" id="CLU_067812_0_1_6"/>
<dbReference type="Pfam" id="PF05209">
    <property type="entry name" value="MinC_N"/>
    <property type="match status" value="1"/>
</dbReference>
<dbReference type="GO" id="GO:0000902">
    <property type="term" value="P:cell morphogenesis"/>
    <property type="evidence" value="ECO:0007669"/>
    <property type="project" value="InterPro"/>
</dbReference>
<dbReference type="NCBIfam" id="TIGR01222">
    <property type="entry name" value="minC"/>
    <property type="match status" value="1"/>
</dbReference>
<dbReference type="SUPFAM" id="SSF63848">
    <property type="entry name" value="Cell-division inhibitor MinC, C-terminal domain"/>
    <property type="match status" value="1"/>
</dbReference>
<dbReference type="GO" id="GO:0000917">
    <property type="term" value="P:division septum assembly"/>
    <property type="evidence" value="ECO:0007669"/>
    <property type="project" value="UniProtKB-KW"/>
</dbReference>
<keyword evidence="3 6" id="KW-0717">Septation</keyword>
<dbReference type="eggNOG" id="COG0850">
    <property type="taxonomic scope" value="Bacteria"/>
</dbReference>
<evidence type="ECO:0000256" key="5">
    <source>
        <dbReference type="ARBA" id="ARBA00025606"/>
    </source>
</evidence>
<evidence type="ECO:0000256" key="4">
    <source>
        <dbReference type="ARBA" id="ARBA00023306"/>
    </source>
</evidence>
<feature type="domain" description="Septum formation inhibitor MinC C-terminal" evidence="7">
    <location>
        <begin position="140"/>
        <end position="239"/>
    </location>
</feature>
<feature type="domain" description="Septum formation inhibitor MinC N-terminal" evidence="8">
    <location>
        <begin position="6"/>
        <end position="75"/>
    </location>
</feature>
<dbReference type="EMBL" id="CP002776">
    <property type="protein sequence ID" value="AEG31851.1"/>
    <property type="molecule type" value="Genomic_DNA"/>
</dbReference>
<proteinExistence type="inferred from homology"/>
<dbReference type="InterPro" id="IPR036145">
    <property type="entry name" value="MinC_C_sf"/>
</dbReference>
<accession>F6D8K0</accession>
<dbReference type="PANTHER" id="PTHR34108">
    <property type="entry name" value="SEPTUM SITE-DETERMINING PROTEIN MINC"/>
    <property type="match status" value="1"/>
</dbReference>
<evidence type="ECO:0000313" key="10">
    <source>
        <dbReference type="Proteomes" id="UP000009232"/>
    </source>
</evidence>
<dbReference type="AlphaFoldDB" id="F6D8K0"/>
<keyword evidence="10" id="KW-1185">Reference proteome</keyword>
<keyword evidence="2 6" id="KW-0132">Cell division</keyword>
<comment type="similarity">
    <text evidence="1 6">Belongs to the MinC family.</text>
</comment>
<keyword evidence="4 6" id="KW-0131">Cell cycle</keyword>
<dbReference type="Gene3D" id="2.160.20.70">
    <property type="match status" value="1"/>
</dbReference>
<evidence type="ECO:0000259" key="7">
    <source>
        <dbReference type="Pfam" id="PF03775"/>
    </source>
</evidence>
<dbReference type="OrthoDB" id="9794530at2"/>
<dbReference type="HAMAP" id="MF_00267">
    <property type="entry name" value="MinC"/>
    <property type="match status" value="1"/>
</dbReference>
<reference evidence="9 10" key="1">
    <citation type="submission" date="2011-05" db="EMBL/GenBank/DDBJ databases">
        <title>Complete sequence of Thioalkalimicrobium cyclicum ALM1.</title>
        <authorList>
            <consortium name="US DOE Joint Genome Institute"/>
            <person name="Lucas S."/>
            <person name="Han J."/>
            <person name="Lapidus A."/>
            <person name="Cheng J.-F."/>
            <person name="Goodwin L."/>
            <person name="Pitluck S."/>
            <person name="Peters L."/>
            <person name="Mikhailova N."/>
            <person name="Davenport K."/>
            <person name="Han C."/>
            <person name="Tapia R."/>
            <person name="Land M."/>
            <person name="Hauser L."/>
            <person name="Kyrpides N."/>
            <person name="Ivanova N."/>
            <person name="Pagani I."/>
            <person name="Kappler U."/>
            <person name="Woyke T."/>
        </authorList>
    </citation>
    <scope>NUCLEOTIDE SEQUENCE [LARGE SCALE GENOMIC DNA]</scope>
    <source>
        <strain evidence="10">DSM 14477 / JCM 11371 / ALM1</strain>
    </source>
</reference>
<dbReference type="KEGG" id="tcy:Thicy_1084"/>
<dbReference type="InterPro" id="IPR007874">
    <property type="entry name" value="MinC_N"/>
</dbReference>
<dbReference type="Proteomes" id="UP000009232">
    <property type="component" value="Chromosome"/>
</dbReference>
<dbReference type="RefSeq" id="WP_013835628.1">
    <property type="nucleotide sequence ID" value="NC_015581.1"/>
</dbReference>
<dbReference type="Pfam" id="PF03775">
    <property type="entry name" value="MinC_C"/>
    <property type="match status" value="1"/>
</dbReference>
<dbReference type="GO" id="GO:1901891">
    <property type="term" value="P:regulation of cell septum assembly"/>
    <property type="evidence" value="ECO:0007669"/>
    <property type="project" value="InterPro"/>
</dbReference>
<evidence type="ECO:0000256" key="6">
    <source>
        <dbReference type="HAMAP-Rule" id="MF_00267"/>
    </source>
</evidence>